<comment type="caution">
    <text evidence="1">The sequence shown here is derived from an EMBL/GenBank/DDBJ whole genome shotgun (WGS) entry which is preliminary data.</text>
</comment>
<name>A0A8T2RJH0_CERRI</name>
<gene>
    <name evidence="1" type="ORF">KP509_27G061900</name>
</gene>
<evidence type="ECO:0000313" key="2">
    <source>
        <dbReference type="Proteomes" id="UP000825935"/>
    </source>
</evidence>
<reference evidence="1 2" key="1">
    <citation type="submission" date="2021-08" db="EMBL/GenBank/DDBJ databases">
        <title>WGS assembly of Ceratopteris richardii.</title>
        <authorList>
            <person name="Marchant D.B."/>
            <person name="Chen G."/>
            <person name="Jenkins J."/>
            <person name="Shu S."/>
            <person name="Leebens-Mack J."/>
            <person name="Grimwood J."/>
            <person name="Schmutz J."/>
            <person name="Soltis P."/>
            <person name="Soltis D."/>
            <person name="Chen Z.-H."/>
        </authorList>
    </citation>
    <scope>NUCLEOTIDE SEQUENCE [LARGE SCALE GENOMIC DNA]</scope>
    <source>
        <strain evidence="1">Whitten #5841</strain>
        <tissue evidence="1">Leaf</tissue>
    </source>
</reference>
<keyword evidence="2" id="KW-1185">Reference proteome</keyword>
<accession>A0A8T2RJH0</accession>
<sequence>MCNHTHSYIAHLISIIHPIKSCCSYPSYAQYNLVAEVSSLHEKKEYLPNSPILYMKKKNAVSVIDLTCTLL</sequence>
<dbReference type="Proteomes" id="UP000825935">
    <property type="component" value="Chromosome 27"/>
</dbReference>
<organism evidence="1 2">
    <name type="scientific">Ceratopteris richardii</name>
    <name type="common">Triangle waterfern</name>
    <dbReference type="NCBI Taxonomy" id="49495"/>
    <lineage>
        <taxon>Eukaryota</taxon>
        <taxon>Viridiplantae</taxon>
        <taxon>Streptophyta</taxon>
        <taxon>Embryophyta</taxon>
        <taxon>Tracheophyta</taxon>
        <taxon>Polypodiopsida</taxon>
        <taxon>Polypodiidae</taxon>
        <taxon>Polypodiales</taxon>
        <taxon>Pteridineae</taxon>
        <taxon>Pteridaceae</taxon>
        <taxon>Parkerioideae</taxon>
        <taxon>Ceratopteris</taxon>
    </lineage>
</organism>
<dbReference type="AlphaFoldDB" id="A0A8T2RJH0"/>
<protein>
    <submittedName>
        <fullName evidence="1">Uncharacterized protein</fullName>
    </submittedName>
</protein>
<dbReference type="EMBL" id="CM035432">
    <property type="protein sequence ID" value="KAH7295715.1"/>
    <property type="molecule type" value="Genomic_DNA"/>
</dbReference>
<evidence type="ECO:0000313" key="1">
    <source>
        <dbReference type="EMBL" id="KAH7295715.1"/>
    </source>
</evidence>
<proteinExistence type="predicted"/>